<organism evidence="2 3">
    <name type="scientific">Eumeta variegata</name>
    <name type="common">Bagworm moth</name>
    <name type="synonym">Eumeta japonica</name>
    <dbReference type="NCBI Taxonomy" id="151549"/>
    <lineage>
        <taxon>Eukaryota</taxon>
        <taxon>Metazoa</taxon>
        <taxon>Ecdysozoa</taxon>
        <taxon>Arthropoda</taxon>
        <taxon>Hexapoda</taxon>
        <taxon>Insecta</taxon>
        <taxon>Pterygota</taxon>
        <taxon>Neoptera</taxon>
        <taxon>Endopterygota</taxon>
        <taxon>Lepidoptera</taxon>
        <taxon>Glossata</taxon>
        <taxon>Ditrysia</taxon>
        <taxon>Tineoidea</taxon>
        <taxon>Psychidae</taxon>
        <taxon>Oiketicinae</taxon>
        <taxon>Eumeta</taxon>
    </lineage>
</organism>
<evidence type="ECO:0000313" key="3">
    <source>
        <dbReference type="Proteomes" id="UP000299102"/>
    </source>
</evidence>
<dbReference type="Proteomes" id="UP000299102">
    <property type="component" value="Unassembled WGS sequence"/>
</dbReference>
<gene>
    <name evidence="2" type="ORF">EVAR_76037_1</name>
</gene>
<feature type="region of interest" description="Disordered" evidence="1">
    <location>
        <begin position="180"/>
        <end position="200"/>
    </location>
</feature>
<evidence type="ECO:0000313" key="2">
    <source>
        <dbReference type="EMBL" id="GBP23322.1"/>
    </source>
</evidence>
<accession>A0A4C1UAB1</accession>
<name>A0A4C1UAB1_EUMVA</name>
<comment type="caution">
    <text evidence="2">The sequence shown here is derived from an EMBL/GenBank/DDBJ whole genome shotgun (WGS) entry which is preliminary data.</text>
</comment>
<protein>
    <submittedName>
        <fullName evidence="2">Uncharacterized protein</fullName>
    </submittedName>
</protein>
<feature type="region of interest" description="Disordered" evidence="1">
    <location>
        <begin position="282"/>
        <end position="345"/>
    </location>
</feature>
<keyword evidence="3" id="KW-1185">Reference proteome</keyword>
<dbReference type="EMBL" id="BGZK01000149">
    <property type="protein sequence ID" value="GBP23322.1"/>
    <property type="molecule type" value="Genomic_DNA"/>
</dbReference>
<feature type="compositionally biased region" description="Basic and acidic residues" evidence="1">
    <location>
        <begin position="305"/>
        <end position="345"/>
    </location>
</feature>
<reference evidence="2 3" key="1">
    <citation type="journal article" date="2019" name="Commun. Biol.">
        <title>The bagworm genome reveals a unique fibroin gene that provides high tensile strength.</title>
        <authorList>
            <person name="Kono N."/>
            <person name="Nakamura H."/>
            <person name="Ohtoshi R."/>
            <person name="Tomita M."/>
            <person name="Numata K."/>
            <person name="Arakawa K."/>
        </authorList>
    </citation>
    <scope>NUCLEOTIDE SEQUENCE [LARGE SCALE GENOMIC DNA]</scope>
</reference>
<proteinExistence type="predicted"/>
<dbReference type="AlphaFoldDB" id="A0A4C1UAB1"/>
<feature type="compositionally biased region" description="Polar residues" evidence="1">
    <location>
        <begin position="287"/>
        <end position="301"/>
    </location>
</feature>
<evidence type="ECO:0000256" key="1">
    <source>
        <dbReference type="SAM" id="MobiDB-lite"/>
    </source>
</evidence>
<sequence length="345" mass="39497">MRLSLQIGLVFCRSRLEYEMKGVRRRTDAGQIAPLRSCRGIKSHIPSGHEADQRLSSFQVLASTWDIYMRIDLVYSGRRAHCLSFLTLSVSDERQVGVLRGAEADRFEIDEGFCKEAGGRLKLNSLRTFPTEITDCKNNANKTREKPTKRQERSEFKARLELESRVKQGMELTWNQENETRIETDSGPKLKSRTGPGLKSKVLPWRREHSEKATLVMRTPGVEPTREITGIRTAQEARTTRNTRKKYITEVPAQKKFRCCAGNYFPNGIQSDTNIGTARRRLKRTNRLNGDNASKSVSRNMTMGFRDRSAGRDRNRISAERRRAREPREIDGGPPRRREVKAGCP</sequence>